<keyword evidence="2 7" id="KW-0418">Kinase</keyword>
<dbReference type="SUPFAM" id="SSF55874">
    <property type="entry name" value="ATPase domain of HSP90 chaperone/DNA topoisomerase II/histidine kinase"/>
    <property type="match status" value="1"/>
</dbReference>
<evidence type="ECO:0000256" key="3">
    <source>
        <dbReference type="ARBA" id="ARBA00023012"/>
    </source>
</evidence>
<comment type="caution">
    <text evidence="7">The sequence shown here is derived from an EMBL/GenBank/DDBJ whole genome shotgun (WGS) entry which is preliminary data.</text>
</comment>
<dbReference type="GO" id="GO:0016020">
    <property type="term" value="C:membrane"/>
    <property type="evidence" value="ECO:0007669"/>
    <property type="project" value="InterPro"/>
</dbReference>
<feature type="transmembrane region" description="Helical" evidence="5">
    <location>
        <begin position="60"/>
        <end position="81"/>
    </location>
</feature>
<dbReference type="Proteomes" id="UP000293852">
    <property type="component" value="Unassembled WGS sequence"/>
</dbReference>
<proteinExistence type="predicted"/>
<reference evidence="7 8" key="1">
    <citation type="submission" date="2019-02" db="EMBL/GenBank/DDBJ databases">
        <title>Sequencing the genomes of 1000 actinobacteria strains.</title>
        <authorList>
            <person name="Klenk H.-P."/>
        </authorList>
    </citation>
    <scope>NUCLEOTIDE SEQUENCE [LARGE SCALE GENOMIC DNA]</scope>
    <source>
        <strain evidence="7 8">DSM 16932</strain>
    </source>
</reference>
<protein>
    <submittedName>
        <fullName evidence="7">Two-component system sensor histidine kinase DesK</fullName>
    </submittedName>
</protein>
<dbReference type="InterPro" id="IPR050482">
    <property type="entry name" value="Sensor_HK_TwoCompSys"/>
</dbReference>
<dbReference type="GO" id="GO:0046983">
    <property type="term" value="F:protein dimerization activity"/>
    <property type="evidence" value="ECO:0007669"/>
    <property type="project" value="InterPro"/>
</dbReference>
<dbReference type="PANTHER" id="PTHR24421:SF63">
    <property type="entry name" value="SENSOR HISTIDINE KINASE DESK"/>
    <property type="match status" value="1"/>
</dbReference>
<gene>
    <name evidence="7" type="ORF">EV386_0549</name>
</gene>
<dbReference type="EMBL" id="SGWX01000001">
    <property type="protein sequence ID" value="RZS60297.1"/>
    <property type="molecule type" value="Genomic_DNA"/>
</dbReference>
<evidence type="ECO:0000313" key="7">
    <source>
        <dbReference type="EMBL" id="RZS60297.1"/>
    </source>
</evidence>
<dbReference type="CDD" id="cd16917">
    <property type="entry name" value="HATPase_UhpB-NarQ-NarX-like"/>
    <property type="match status" value="1"/>
</dbReference>
<dbReference type="AlphaFoldDB" id="A0A4Q7M0N6"/>
<accession>A0A4Q7M0N6</accession>
<keyword evidence="5" id="KW-0812">Transmembrane</keyword>
<evidence type="ECO:0000256" key="2">
    <source>
        <dbReference type="ARBA" id="ARBA00022777"/>
    </source>
</evidence>
<evidence type="ECO:0000313" key="8">
    <source>
        <dbReference type="Proteomes" id="UP000293852"/>
    </source>
</evidence>
<dbReference type="InterPro" id="IPR036890">
    <property type="entry name" value="HATPase_C_sf"/>
</dbReference>
<dbReference type="Gene3D" id="1.20.5.1930">
    <property type="match status" value="1"/>
</dbReference>
<feature type="transmembrane region" description="Helical" evidence="5">
    <location>
        <begin position="30"/>
        <end position="48"/>
    </location>
</feature>
<feature type="transmembrane region" description="Helical" evidence="5">
    <location>
        <begin position="158"/>
        <end position="177"/>
    </location>
</feature>
<feature type="transmembrane region" description="Helical" evidence="5">
    <location>
        <begin position="88"/>
        <end position="105"/>
    </location>
</feature>
<dbReference type="Pfam" id="PF07730">
    <property type="entry name" value="HisKA_3"/>
    <property type="match status" value="1"/>
</dbReference>
<dbReference type="PANTHER" id="PTHR24421">
    <property type="entry name" value="NITRATE/NITRITE SENSOR PROTEIN NARX-RELATED"/>
    <property type="match status" value="1"/>
</dbReference>
<keyword evidence="1" id="KW-0808">Transferase</keyword>
<keyword evidence="3" id="KW-0902">Two-component regulatory system</keyword>
<feature type="region of interest" description="Disordered" evidence="4">
    <location>
        <begin position="331"/>
        <end position="351"/>
    </location>
</feature>
<evidence type="ECO:0000256" key="5">
    <source>
        <dbReference type="SAM" id="Phobius"/>
    </source>
</evidence>
<keyword evidence="5" id="KW-0472">Membrane</keyword>
<dbReference type="OrthoDB" id="5241784at2"/>
<organism evidence="7 8">
    <name type="scientific">Xylanimonas ulmi</name>
    <dbReference type="NCBI Taxonomy" id="228973"/>
    <lineage>
        <taxon>Bacteria</taxon>
        <taxon>Bacillati</taxon>
        <taxon>Actinomycetota</taxon>
        <taxon>Actinomycetes</taxon>
        <taxon>Micrococcales</taxon>
        <taxon>Promicromonosporaceae</taxon>
        <taxon>Xylanimonas</taxon>
    </lineage>
</organism>
<evidence type="ECO:0000259" key="6">
    <source>
        <dbReference type="Pfam" id="PF07730"/>
    </source>
</evidence>
<dbReference type="InterPro" id="IPR011712">
    <property type="entry name" value="Sig_transdc_His_kin_sub3_dim/P"/>
</dbReference>
<sequence>MSDALTGLCERVHVTNQALASARPGPWRRFGPLLGLVWVVFLAEPLTASLDAPSPGARVVGVAGVLGVGVLYGVSIFALRFRDAPTRVVVGVLAVQTALVALTTLAAQQHGLVGLVFVGVTSVFLLRRQAALIVVGAIVVALLAVPRLVPGWQAEDSTALSAVLAGLAVFGFTQLVARNRQLVVAQEEVATLAAGQERERLARDVHDVVGHSLTVVSVKAELAARLLREDTDRAAHELADIQRLTRSALADVRGMVAGARAVTLPGELAAARAAFDAAGIEARLPGAVDAVAPERQTLFAWALREAATNVLRHAAARQVVVTLENTGVTVDDDGRGPDAATGGGDDGNGLRGLAERARAAGATLTTGRSPLGGFRLAVTFAGDGRIAS</sequence>
<dbReference type="Gene3D" id="3.30.565.10">
    <property type="entry name" value="Histidine kinase-like ATPase, C-terminal domain"/>
    <property type="match status" value="1"/>
</dbReference>
<dbReference type="GO" id="GO:0000155">
    <property type="term" value="F:phosphorelay sensor kinase activity"/>
    <property type="evidence" value="ECO:0007669"/>
    <property type="project" value="InterPro"/>
</dbReference>
<keyword evidence="5" id="KW-1133">Transmembrane helix</keyword>
<feature type="transmembrane region" description="Helical" evidence="5">
    <location>
        <begin position="131"/>
        <end position="152"/>
    </location>
</feature>
<feature type="compositionally biased region" description="Gly residues" evidence="4">
    <location>
        <begin position="341"/>
        <end position="350"/>
    </location>
</feature>
<feature type="domain" description="Signal transduction histidine kinase subgroup 3 dimerisation and phosphoacceptor" evidence="6">
    <location>
        <begin position="197"/>
        <end position="262"/>
    </location>
</feature>
<name>A0A4Q7M0N6_9MICO</name>
<evidence type="ECO:0000256" key="1">
    <source>
        <dbReference type="ARBA" id="ARBA00022679"/>
    </source>
</evidence>
<keyword evidence="8" id="KW-1185">Reference proteome</keyword>
<evidence type="ECO:0000256" key="4">
    <source>
        <dbReference type="SAM" id="MobiDB-lite"/>
    </source>
</evidence>